<sequence>MDRSKKRSIGSSQSPPPKKRPTFVSYREIPKLHPKIKLLCELLANTPSVSVESTLDEAGVRVSTEDVEEVLKLSYNSPGPTVKFFTWAGRQLNDKLSPYAWNLVVDLLGKNSLFDAMWDAIKSMKKEGLVSLATFASVFISYVGCDRVDEALMAFDVMDQYGLRRDVVALNSLLSAICREGKTGRAKAFFDIVKDRVMTDADSYAILLEGWENEGDVRNAHNVFAEMVALHGWDTSNVPAYDAFLCALLKGPNGVREAMSFFATMKEKRCYPGSKFLRCALEEFVRLNLDREGDYLWEALVESKRCNADTKMYNSMIELLCHSNNADRVNQLLDEMIVNGAFPDSGTYNAVLHLFLKLRKLRDASAIFREMVKNEFVPSVSNCKTAIKVYLDVGEPEMAIRVWKCLVVSESGVAALEDIANLLIVELQELNRLPEACKYADEMIDRKIKLNSKTLSQLKHSLGKLGKMHVYDELLKKWKSR</sequence>
<protein>
    <recommendedName>
        <fullName evidence="7">Pentatricopeptide repeat-containing protein</fullName>
    </recommendedName>
</protein>
<comment type="similarity">
    <text evidence="1">Belongs to the PPR family. P subfamily.</text>
</comment>
<dbReference type="Pfam" id="PF13041">
    <property type="entry name" value="PPR_2"/>
    <property type="match status" value="1"/>
</dbReference>
<proteinExistence type="inferred from homology"/>
<evidence type="ECO:0008006" key="7">
    <source>
        <dbReference type="Google" id="ProtNLM"/>
    </source>
</evidence>
<keyword evidence="2" id="KW-0677">Repeat</keyword>
<evidence type="ECO:0000256" key="1">
    <source>
        <dbReference type="ARBA" id="ARBA00007626"/>
    </source>
</evidence>
<feature type="region of interest" description="Disordered" evidence="4">
    <location>
        <begin position="1"/>
        <end position="22"/>
    </location>
</feature>
<feature type="repeat" description="PPR" evidence="3">
    <location>
        <begin position="97"/>
        <end position="131"/>
    </location>
</feature>
<dbReference type="PANTHER" id="PTHR47447:SF17">
    <property type="entry name" value="OS12G0638900 PROTEIN"/>
    <property type="match status" value="1"/>
</dbReference>
<dbReference type="AlphaFoldDB" id="A0AAP0EHB7"/>
<evidence type="ECO:0000256" key="2">
    <source>
        <dbReference type="ARBA" id="ARBA00022737"/>
    </source>
</evidence>
<name>A0AAP0EHB7_9MAGN</name>
<dbReference type="Proteomes" id="UP001417504">
    <property type="component" value="Unassembled WGS sequence"/>
</dbReference>
<feature type="repeat" description="PPR" evidence="3">
    <location>
        <begin position="309"/>
        <end position="343"/>
    </location>
</feature>
<dbReference type="InterPro" id="IPR011990">
    <property type="entry name" value="TPR-like_helical_dom_sf"/>
</dbReference>
<evidence type="ECO:0000256" key="4">
    <source>
        <dbReference type="SAM" id="MobiDB-lite"/>
    </source>
</evidence>
<evidence type="ECO:0000256" key="3">
    <source>
        <dbReference type="PROSITE-ProRule" id="PRU00708"/>
    </source>
</evidence>
<dbReference type="PROSITE" id="PS51375">
    <property type="entry name" value="PPR"/>
    <property type="match status" value="3"/>
</dbReference>
<dbReference type="PANTHER" id="PTHR47447">
    <property type="entry name" value="OS03G0856100 PROTEIN"/>
    <property type="match status" value="1"/>
</dbReference>
<evidence type="ECO:0000313" key="6">
    <source>
        <dbReference type="Proteomes" id="UP001417504"/>
    </source>
</evidence>
<gene>
    <name evidence="5" type="ORF">Sjap_024834</name>
</gene>
<dbReference type="Gene3D" id="1.25.40.10">
    <property type="entry name" value="Tetratricopeptide repeat domain"/>
    <property type="match status" value="2"/>
</dbReference>
<comment type="caution">
    <text evidence="5">The sequence shown here is derived from an EMBL/GenBank/DDBJ whole genome shotgun (WGS) entry which is preliminary data.</text>
</comment>
<accession>A0AAP0EHB7</accession>
<dbReference type="InterPro" id="IPR002885">
    <property type="entry name" value="PPR_rpt"/>
</dbReference>
<organism evidence="5 6">
    <name type="scientific">Stephania japonica</name>
    <dbReference type="NCBI Taxonomy" id="461633"/>
    <lineage>
        <taxon>Eukaryota</taxon>
        <taxon>Viridiplantae</taxon>
        <taxon>Streptophyta</taxon>
        <taxon>Embryophyta</taxon>
        <taxon>Tracheophyta</taxon>
        <taxon>Spermatophyta</taxon>
        <taxon>Magnoliopsida</taxon>
        <taxon>Ranunculales</taxon>
        <taxon>Menispermaceae</taxon>
        <taxon>Menispermoideae</taxon>
        <taxon>Cissampelideae</taxon>
        <taxon>Stephania</taxon>
    </lineage>
</organism>
<reference evidence="5 6" key="1">
    <citation type="submission" date="2024-01" db="EMBL/GenBank/DDBJ databases">
        <title>Genome assemblies of Stephania.</title>
        <authorList>
            <person name="Yang L."/>
        </authorList>
    </citation>
    <scope>NUCLEOTIDE SEQUENCE [LARGE SCALE GENOMIC DNA]</scope>
    <source>
        <strain evidence="5">QJT</strain>
        <tissue evidence="5">Leaf</tissue>
    </source>
</reference>
<keyword evidence="6" id="KW-1185">Reference proteome</keyword>
<dbReference type="Pfam" id="PF01535">
    <property type="entry name" value="PPR"/>
    <property type="match status" value="2"/>
</dbReference>
<feature type="repeat" description="PPR" evidence="3">
    <location>
        <begin position="344"/>
        <end position="378"/>
    </location>
</feature>
<evidence type="ECO:0000313" key="5">
    <source>
        <dbReference type="EMBL" id="KAK9091657.1"/>
    </source>
</evidence>
<dbReference type="EMBL" id="JBBNAE010000010">
    <property type="protein sequence ID" value="KAK9091657.1"/>
    <property type="molecule type" value="Genomic_DNA"/>
</dbReference>
<dbReference type="NCBIfam" id="TIGR00756">
    <property type="entry name" value="PPR"/>
    <property type="match status" value="3"/>
</dbReference>